<dbReference type="PROSITE" id="PS51340">
    <property type="entry name" value="MOSC"/>
    <property type="match status" value="1"/>
</dbReference>
<keyword evidence="3" id="KW-1185">Reference proteome</keyword>
<proteinExistence type="predicted"/>
<dbReference type="InterPro" id="IPR011037">
    <property type="entry name" value="Pyrv_Knase-like_insert_dom_sf"/>
</dbReference>
<dbReference type="PANTHER" id="PTHR14237:SF19">
    <property type="entry name" value="MITOCHONDRIAL AMIDOXIME REDUCING COMPONENT 1"/>
    <property type="match status" value="1"/>
</dbReference>
<feature type="domain" description="MOSC" evidence="1">
    <location>
        <begin position="144"/>
        <end position="304"/>
    </location>
</feature>
<dbReference type="InParanoid" id="A0A6N7F0A0"/>
<name>A0A6N7F0A0_9GAMM</name>
<dbReference type="PANTHER" id="PTHR14237">
    <property type="entry name" value="MOLYBDOPTERIN COFACTOR SULFURASE MOSC"/>
    <property type="match status" value="1"/>
</dbReference>
<comment type="caution">
    <text evidence="2">The sequence shown here is derived from an EMBL/GenBank/DDBJ whole genome shotgun (WGS) entry which is preliminary data.</text>
</comment>
<evidence type="ECO:0000313" key="2">
    <source>
        <dbReference type="EMBL" id="MPV86827.1"/>
    </source>
</evidence>
<dbReference type="InterPro" id="IPR005303">
    <property type="entry name" value="MOCOS_middle"/>
</dbReference>
<dbReference type="GO" id="GO:0030170">
    <property type="term" value="F:pyridoxal phosphate binding"/>
    <property type="evidence" value="ECO:0007669"/>
    <property type="project" value="InterPro"/>
</dbReference>
<gene>
    <name evidence="2" type="ORF">GCU85_08825</name>
</gene>
<dbReference type="GO" id="GO:0003824">
    <property type="term" value="F:catalytic activity"/>
    <property type="evidence" value="ECO:0007669"/>
    <property type="project" value="InterPro"/>
</dbReference>
<evidence type="ECO:0000259" key="1">
    <source>
        <dbReference type="PROSITE" id="PS51340"/>
    </source>
</evidence>
<dbReference type="GO" id="GO:0030151">
    <property type="term" value="F:molybdenum ion binding"/>
    <property type="evidence" value="ECO:0007669"/>
    <property type="project" value="InterPro"/>
</dbReference>
<evidence type="ECO:0000313" key="3">
    <source>
        <dbReference type="Proteomes" id="UP000471298"/>
    </source>
</evidence>
<dbReference type="AlphaFoldDB" id="A0A6N7F0A0"/>
<dbReference type="SUPFAM" id="SSF50800">
    <property type="entry name" value="PK beta-barrel domain-like"/>
    <property type="match status" value="1"/>
</dbReference>
<dbReference type="Pfam" id="PF03476">
    <property type="entry name" value="MOSC_N"/>
    <property type="match status" value="1"/>
</dbReference>
<accession>A0A6N7F0A0</accession>
<protein>
    <submittedName>
        <fullName evidence="2">MOSC domain-containing protein</fullName>
    </submittedName>
</protein>
<dbReference type="FunCoup" id="A0A6N7F0A0">
    <property type="interactions" value="171"/>
</dbReference>
<dbReference type="InterPro" id="IPR005302">
    <property type="entry name" value="MoCF_Sase_C"/>
</dbReference>
<sequence>MAWIRHLIDQHGCKQGLTIWSWRCSTKRLATNQRLRRSGCNERSNKMLTISGLFVYPIKSCQGVSLDDVIVRPYGLNHDRSFMIVDEHGQFITQRSHPQLTSIAVRLIEGGLSLQHPACGEQVVYTDQSTQTIVSVWQRQTAAYDQGQAVAEYLSDIVGQPVRLVYMCPSLAYSKGYQVLFQDAQPIHLVSESSLAHAQQQIAGAAIDYRRFRPNIVVSGAVDAFAEDDWQRITTCGVSMHVQMPCERCNVPAINPDSGEHEEAVLDYLRRYRLPEGRRVSIFGVTTRVTKLGRLRVGDVMNVRL</sequence>
<dbReference type="SUPFAM" id="SSF141673">
    <property type="entry name" value="MOSC N-terminal domain-like"/>
    <property type="match status" value="1"/>
</dbReference>
<dbReference type="EMBL" id="WHNW01000012">
    <property type="protein sequence ID" value="MPV86827.1"/>
    <property type="molecule type" value="Genomic_DNA"/>
</dbReference>
<organism evidence="2 3">
    <name type="scientific">Ostreibacterium oceani</name>
    <dbReference type="NCBI Taxonomy" id="2654998"/>
    <lineage>
        <taxon>Bacteria</taxon>
        <taxon>Pseudomonadati</taxon>
        <taxon>Pseudomonadota</taxon>
        <taxon>Gammaproteobacteria</taxon>
        <taxon>Cardiobacteriales</taxon>
        <taxon>Ostreibacteriaceae</taxon>
        <taxon>Ostreibacterium</taxon>
    </lineage>
</organism>
<reference evidence="2 3" key="1">
    <citation type="submission" date="2019-10" db="EMBL/GenBank/DDBJ databases">
        <title>Cardiobacteriales fam. a chemoheterotrophic member of the order Cardiobacteriales, and proposal of Cardiobacteriales fam. nov.</title>
        <authorList>
            <person name="Wang C."/>
        </authorList>
    </citation>
    <scope>NUCLEOTIDE SEQUENCE [LARGE SCALE GENOMIC DNA]</scope>
    <source>
        <strain evidence="2 3">ML27</strain>
    </source>
</reference>
<dbReference type="Proteomes" id="UP000471298">
    <property type="component" value="Unassembled WGS sequence"/>
</dbReference>
<dbReference type="Pfam" id="PF03473">
    <property type="entry name" value="MOSC"/>
    <property type="match status" value="1"/>
</dbReference>